<dbReference type="AlphaFoldDB" id="A0A1Y1Y4P9"/>
<comment type="cofactor">
    <cofactor evidence="1">
        <name>a divalent metal cation</name>
        <dbReference type="ChEBI" id="CHEBI:60240"/>
    </cofactor>
</comment>
<dbReference type="PRINTS" id="PR01271">
    <property type="entry name" value="HISDACETLASE"/>
</dbReference>
<evidence type="ECO:0000313" key="20">
    <source>
        <dbReference type="Proteomes" id="UP000193498"/>
    </source>
</evidence>
<dbReference type="InterPro" id="IPR023696">
    <property type="entry name" value="Ureohydrolase_dom_sf"/>
</dbReference>
<sequence>MAEPEKTHVLEDKARNLKKIKVEHISDAPETETPRKVGYVFSPSYVKLANQLPSNLNRAGMVHSLVAAYKLMPHMKIIAPKPATVADLKKFHSPDYIDFLLSVNENYLEEEDSETAKEIEEKLVEYSLEDDCALFSDMAEYVQYVAGGSIEAGKSLANGECDIAIHWDGGRHHAKKDEASGYCYVNDIVLGILELRKKFDKVLYVDLDLHHGDGVENAFYFTDKIMTLSLHRYDRGFFPGTGAIDNVGNGKGLHHTLNVPLKEGLSGKTLIQVFDVVIEKVLSTYQPDAIVVQCGSDGLVGDPTGEWNLTIDSIGACVERLLSYNKPTLILGGGGYNSPNVARCDTFITAVALGMSKSIHNEIPENPYFTKYGPDFELILEPGNRADLNDNSYVQSLLDQILGRYT</sequence>
<proteinExistence type="inferred from homology"/>
<dbReference type="GO" id="GO:0031507">
    <property type="term" value="P:heterochromatin formation"/>
    <property type="evidence" value="ECO:0007669"/>
    <property type="project" value="TreeGrafter"/>
</dbReference>
<evidence type="ECO:0000256" key="10">
    <source>
        <dbReference type="ARBA" id="ARBA00022853"/>
    </source>
</evidence>
<feature type="binding site" evidence="16">
    <location>
        <position position="131"/>
    </location>
    <ligand>
        <name>substrate</name>
    </ligand>
</feature>
<keyword evidence="11 14" id="KW-0805">Transcription regulation</keyword>
<evidence type="ECO:0000256" key="4">
    <source>
        <dbReference type="ARBA" id="ARBA00004496"/>
    </source>
</evidence>
<name>A0A1Y1Y4P9_9FUNG</name>
<reference evidence="19 20" key="1">
    <citation type="submission" date="2016-07" db="EMBL/GenBank/DDBJ databases">
        <title>Pervasive Adenine N6-methylation of Active Genes in Fungi.</title>
        <authorList>
            <consortium name="DOE Joint Genome Institute"/>
            <person name="Mondo S.J."/>
            <person name="Dannebaum R.O."/>
            <person name="Kuo R.C."/>
            <person name="Labutti K."/>
            <person name="Haridas S."/>
            <person name="Kuo A."/>
            <person name="Salamov A."/>
            <person name="Ahrendt S.R."/>
            <person name="Lipzen A."/>
            <person name="Sullivan W."/>
            <person name="Andreopoulos W.B."/>
            <person name="Clum A."/>
            <person name="Lindquist E."/>
            <person name="Daum C."/>
            <person name="Ramamoorthy G.K."/>
            <person name="Gryganskyi A."/>
            <person name="Culley D."/>
            <person name="Magnuson J.K."/>
            <person name="James T.Y."/>
            <person name="O'Malley M.A."/>
            <person name="Stajich J.E."/>
            <person name="Spatafora J.W."/>
            <person name="Visel A."/>
            <person name="Grigoriev I.V."/>
        </authorList>
    </citation>
    <scope>NUCLEOTIDE SEQUENCE [LARGE SCALE GENOMIC DNA]</scope>
    <source>
        <strain evidence="19 20">CBS 931.73</strain>
    </source>
</reference>
<protein>
    <recommendedName>
        <fullName evidence="14">Histone deacetylase</fullName>
        <ecNumber evidence="14">3.5.1.98</ecNumber>
    </recommendedName>
</protein>
<dbReference type="OrthoDB" id="73273at2759"/>
<dbReference type="EMBL" id="MCFE01000252">
    <property type="protein sequence ID" value="ORX92953.1"/>
    <property type="molecule type" value="Genomic_DNA"/>
</dbReference>
<keyword evidence="9 14" id="KW-0378">Hydrolase</keyword>
<keyword evidence="7" id="KW-0678">Repressor</keyword>
<dbReference type="STRING" id="1314790.A0A1Y1Y4P9"/>
<evidence type="ECO:0000256" key="6">
    <source>
        <dbReference type="ARBA" id="ARBA00022490"/>
    </source>
</evidence>
<comment type="similarity">
    <text evidence="14">Belongs to the histone deacetylase family. HD Type 1 subfamily.</text>
</comment>
<evidence type="ECO:0000256" key="17">
    <source>
        <dbReference type="PIRSR" id="PIRSR037913-3"/>
    </source>
</evidence>
<keyword evidence="10 14" id="KW-0156">Chromatin regulator</keyword>
<dbReference type="PRINTS" id="PR01270">
    <property type="entry name" value="HDASUPER"/>
</dbReference>
<dbReference type="InterPro" id="IPR037138">
    <property type="entry name" value="His_deacetylse_dom_sf"/>
</dbReference>
<dbReference type="PANTHER" id="PTHR10625">
    <property type="entry name" value="HISTONE DEACETYLASE HDAC1-RELATED"/>
    <property type="match status" value="1"/>
</dbReference>
<feature type="binding site" evidence="17">
    <location>
        <position position="208"/>
    </location>
    <ligand>
        <name>a divalent metal cation</name>
        <dbReference type="ChEBI" id="CHEBI:60240"/>
    </ligand>
</feature>
<dbReference type="InterPro" id="IPR003084">
    <property type="entry name" value="HDAC_I/II"/>
</dbReference>
<dbReference type="SUPFAM" id="SSF52768">
    <property type="entry name" value="Arginase/deacetylase"/>
    <property type="match status" value="1"/>
</dbReference>
<evidence type="ECO:0000256" key="12">
    <source>
        <dbReference type="ARBA" id="ARBA00023163"/>
    </source>
</evidence>
<keyword evidence="6" id="KW-0963">Cytoplasm</keyword>
<keyword evidence="13 14" id="KW-0539">Nucleus</keyword>
<evidence type="ECO:0000256" key="2">
    <source>
        <dbReference type="ARBA" id="ARBA00004123"/>
    </source>
</evidence>
<feature type="active site" description="Proton acceptor" evidence="15">
    <location>
        <position position="173"/>
    </location>
</feature>
<evidence type="ECO:0000256" key="11">
    <source>
        <dbReference type="ARBA" id="ARBA00023015"/>
    </source>
</evidence>
<evidence type="ECO:0000256" key="3">
    <source>
        <dbReference type="ARBA" id="ARBA00004286"/>
    </source>
</evidence>
<feature type="binding site" evidence="17">
    <location>
        <position position="297"/>
    </location>
    <ligand>
        <name>a divalent metal cation</name>
        <dbReference type="ChEBI" id="CHEBI:60240"/>
    </ligand>
</feature>
<keyword evidence="20" id="KW-1185">Reference proteome</keyword>
<dbReference type="PIRSF" id="PIRSF037913">
    <property type="entry name" value="His_deacetylse_1"/>
    <property type="match status" value="1"/>
</dbReference>
<dbReference type="Gene3D" id="3.40.800.20">
    <property type="entry name" value="Histone deacetylase domain"/>
    <property type="match status" value="1"/>
</dbReference>
<keyword evidence="12 14" id="KW-0804">Transcription</keyword>
<keyword evidence="8 17" id="KW-0479">Metal-binding</keyword>
<comment type="catalytic activity">
    <reaction evidence="14">
        <text>N(6)-acetyl-L-lysyl-[histone] + H2O = L-lysyl-[histone] + acetate</text>
        <dbReference type="Rhea" id="RHEA:58196"/>
        <dbReference type="Rhea" id="RHEA-COMP:9845"/>
        <dbReference type="Rhea" id="RHEA-COMP:11338"/>
        <dbReference type="ChEBI" id="CHEBI:15377"/>
        <dbReference type="ChEBI" id="CHEBI:29969"/>
        <dbReference type="ChEBI" id="CHEBI:30089"/>
        <dbReference type="ChEBI" id="CHEBI:61930"/>
        <dbReference type="EC" id="3.5.1.98"/>
    </reaction>
</comment>
<evidence type="ECO:0000256" key="8">
    <source>
        <dbReference type="ARBA" id="ARBA00022723"/>
    </source>
</evidence>
<evidence type="ECO:0000313" key="19">
    <source>
        <dbReference type="EMBL" id="ORX92953.1"/>
    </source>
</evidence>
<feature type="binding site" evidence="16">
    <location>
        <position position="336"/>
    </location>
    <ligand>
        <name>substrate</name>
    </ligand>
</feature>
<dbReference type="EC" id="3.5.1.98" evidence="14"/>
<comment type="caution">
    <text evidence="19">The sequence shown here is derived from an EMBL/GenBank/DDBJ whole genome shotgun (WGS) entry which is preliminary data.</text>
</comment>
<evidence type="ECO:0000256" key="9">
    <source>
        <dbReference type="ARBA" id="ARBA00022801"/>
    </source>
</evidence>
<dbReference type="GO" id="GO:0005737">
    <property type="term" value="C:cytoplasm"/>
    <property type="evidence" value="ECO:0007669"/>
    <property type="project" value="UniProtKB-SubCell"/>
</dbReference>
<evidence type="ECO:0000256" key="5">
    <source>
        <dbReference type="ARBA" id="ARBA00022454"/>
    </source>
</evidence>
<dbReference type="GO" id="GO:0141221">
    <property type="term" value="F:histone deacetylase activity, hydrolytic mechanism"/>
    <property type="evidence" value="ECO:0007669"/>
    <property type="project" value="UniProtKB-EC"/>
</dbReference>
<feature type="binding site" evidence="16">
    <location>
        <position position="181"/>
    </location>
    <ligand>
        <name>substrate</name>
    </ligand>
</feature>
<evidence type="ECO:0000256" key="1">
    <source>
        <dbReference type="ARBA" id="ARBA00001968"/>
    </source>
</evidence>
<keyword evidence="5" id="KW-0158">Chromosome</keyword>
<dbReference type="GO" id="GO:0005694">
    <property type="term" value="C:chromosome"/>
    <property type="evidence" value="ECO:0007669"/>
    <property type="project" value="UniProtKB-SubCell"/>
</dbReference>
<dbReference type="Pfam" id="PF00850">
    <property type="entry name" value="Hist_deacetyl"/>
    <property type="match status" value="1"/>
</dbReference>
<dbReference type="InterPro" id="IPR023801">
    <property type="entry name" value="His_deacetylse_dom"/>
</dbReference>
<dbReference type="Proteomes" id="UP000193498">
    <property type="component" value="Unassembled WGS sequence"/>
</dbReference>
<organism evidence="19 20">
    <name type="scientific">Basidiobolus meristosporus CBS 931.73</name>
    <dbReference type="NCBI Taxonomy" id="1314790"/>
    <lineage>
        <taxon>Eukaryota</taxon>
        <taxon>Fungi</taxon>
        <taxon>Fungi incertae sedis</taxon>
        <taxon>Zoopagomycota</taxon>
        <taxon>Entomophthoromycotina</taxon>
        <taxon>Basidiobolomycetes</taxon>
        <taxon>Basidiobolales</taxon>
        <taxon>Basidiobolaceae</taxon>
        <taxon>Basidiobolus</taxon>
    </lineage>
</organism>
<evidence type="ECO:0000256" key="7">
    <source>
        <dbReference type="ARBA" id="ARBA00022491"/>
    </source>
</evidence>
<dbReference type="GO" id="GO:0005634">
    <property type="term" value="C:nucleus"/>
    <property type="evidence" value="ECO:0007669"/>
    <property type="project" value="UniProtKB-SubCell"/>
</dbReference>
<accession>A0A1Y1Y4P9</accession>
<feature type="binding site" evidence="17">
    <location>
        <position position="210"/>
    </location>
    <ligand>
        <name>a divalent metal cation</name>
        <dbReference type="ChEBI" id="CHEBI:60240"/>
    </ligand>
</feature>
<feature type="domain" description="Histone deacetylase" evidence="18">
    <location>
        <begin position="53"/>
        <end position="350"/>
    </location>
</feature>
<dbReference type="InterPro" id="IPR000286">
    <property type="entry name" value="HDACs"/>
</dbReference>
<gene>
    <name evidence="19" type="ORF">K493DRAFT_285250</name>
</gene>
<evidence type="ECO:0000256" key="16">
    <source>
        <dbReference type="PIRSR" id="PIRSR037913-2"/>
    </source>
</evidence>
<dbReference type="PANTHER" id="PTHR10625:SF14">
    <property type="entry name" value="HISTONE DEACETYLASE 8"/>
    <property type="match status" value="1"/>
</dbReference>
<comment type="subcellular location">
    <subcellularLocation>
        <location evidence="3">Chromosome</location>
    </subcellularLocation>
    <subcellularLocation>
        <location evidence="4">Cytoplasm</location>
    </subcellularLocation>
    <subcellularLocation>
        <location evidence="2 14">Nucleus</location>
    </subcellularLocation>
</comment>
<dbReference type="InParanoid" id="A0A1Y1Y4P9"/>
<evidence type="ECO:0000256" key="14">
    <source>
        <dbReference type="PIRNR" id="PIRNR037913"/>
    </source>
</evidence>
<evidence type="ECO:0000259" key="18">
    <source>
        <dbReference type="Pfam" id="PF00850"/>
    </source>
</evidence>
<dbReference type="GO" id="GO:0046872">
    <property type="term" value="F:metal ion binding"/>
    <property type="evidence" value="ECO:0007669"/>
    <property type="project" value="UniProtKB-KW"/>
</dbReference>
<evidence type="ECO:0000256" key="13">
    <source>
        <dbReference type="ARBA" id="ARBA00023242"/>
    </source>
</evidence>
<evidence type="ECO:0000256" key="15">
    <source>
        <dbReference type="PIRSR" id="PIRSR037913-1"/>
    </source>
</evidence>